<organism evidence="4 5">
    <name type="scientific">Weissella confusa</name>
    <name type="common">Lactobacillus confusus</name>
    <dbReference type="NCBI Taxonomy" id="1583"/>
    <lineage>
        <taxon>Bacteria</taxon>
        <taxon>Bacillati</taxon>
        <taxon>Bacillota</taxon>
        <taxon>Bacilli</taxon>
        <taxon>Lactobacillales</taxon>
        <taxon>Lactobacillaceae</taxon>
        <taxon>Weissella</taxon>
    </lineage>
</organism>
<evidence type="ECO:0000313" key="4">
    <source>
        <dbReference type="EMBL" id="TGE73945.1"/>
    </source>
</evidence>
<name>A0A4Z0RX55_WEICO</name>
<keyword evidence="2" id="KW-0732">Signal</keyword>
<reference evidence="4 5" key="1">
    <citation type="submission" date="2018-03" db="EMBL/GenBank/DDBJ databases">
        <title>Genome sequencing of Weissella confusa isolates.</title>
        <authorList>
            <person name="Kajala I."/>
            <person name="Baruah R."/>
            <person name="Bergsveinson J."/>
            <person name="Juvonen R."/>
            <person name="Ziola B."/>
        </authorList>
    </citation>
    <scope>NUCLEOTIDE SEQUENCE [LARGE SCALE GENOMIC DNA]</scope>
    <source>
        <strain evidence="4 5">VTT E-062653</strain>
    </source>
</reference>
<dbReference type="Pfam" id="PF13731">
    <property type="entry name" value="WxL"/>
    <property type="match status" value="1"/>
</dbReference>
<evidence type="ECO:0000256" key="1">
    <source>
        <dbReference type="SAM" id="MobiDB-lite"/>
    </source>
</evidence>
<evidence type="ECO:0000313" key="5">
    <source>
        <dbReference type="Proteomes" id="UP000297646"/>
    </source>
</evidence>
<dbReference type="AlphaFoldDB" id="A0A4Z0RX55"/>
<feature type="domain" description="WxL" evidence="3">
    <location>
        <begin position="44"/>
        <end position="246"/>
    </location>
</feature>
<feature type="compositionally biased region" description="Polar residues" evidence="1">
    <location>
        <begin position="73"/>
        <end position="87"/>
    </location>
</feature>
<dbReference type="OrthoDB" id="2339326at2"/>
<sequence length="252" mass="26117">MKKTVFLATAAILTGMVASSAVFADTATYKPVDTTYSTADAKGNSNATTDAWVTFKAATTNPDKPLNPGGNPDNPSDKPSNGGNTNPGLLALMYAPQLDFGDNNTVSAKEQTFGAIDPQTAKVAPYAQVSDHRSTGDGWSLHVKENGQFMKDGVALKGATLNFVTENKVDAALNTMSNFTGTAVGATVLDTDAQVMSAPKNTLDGIYYAQFGKTAGDKGVTLTVPGNAALAGNYHTTLTWTLNAAPDDAPAK</sequence>
<feature type="chain" id="PRO_5021435921" description="WxL domain-containing protein" evidence="2">
    <location>
        <begin position="25"/>
        <end position="252"/>
    </location>
</feature>
<dbReference type="EMBL" id="PVSN01000022">
    <property type="protein sequence ID" value="TGE73945.1"/>
    <property type="molecule type" value="Genomic_DNA"/>
</dbReference>
<proteinExistence type="predicted"/>
<dbReference type="RefSeq" id="WP_135518737.1">
    <property type="nucleotide sequence ID" value="NZ_PVSN01000022.1"/>
</dbReference>
<accession>A0A4Z0RX55</accession>
<dbReference type="InterPro" id="IPR027994">
    <property type="entry name" value="WxL_dom"/>
</dbReference>
<dbReference type="Proteomes" id="UP000297646">
    <property type="component" value="Unassembled WGS sequence"/>
</dbReference>
<evidence type="ECO:0000256" key="2">
    <source>
        <dbReference type="SAM" id="SignalP"/>
    </source>
</evidence>
<feature type="region of interest" description="Disordered" evidence="1">
    <location>
        <begin position="59"/>
        <end position="88"/>
    </location>
</feature>
<protein>
    <recommendedName>
        <fullName evidence="3">WxL domain-containing protein</fullName>
    </recommendedName>
</protein>
<gene>
    <name evidence="4" type="ORF">C6P11_03890</name>
</gene>
<evidence type="ECO:0000259" key="3">
    <source>
        <dbReference type="Pfam" id="PF13731"/>
    </source>
</evidence>
<comment type="caution">
    <text evidence="4">The sequence shown here is derived from an EMBL/GenBank/DDBJ whole genome shotgun (WGS) entry which is preliminary data.</text>
</comment>
<feature type="signal peptide" evidence="2">
    <location>
        <begin position="1"/>
        <end position="24"/>
    </location>
</feature>